<sequence length="243" mass="26963">MAEAAIAQPEQTQQSQGERQPYSRPVFRQNLNVNSLQAQRVMERSFDRVSNALFSLDVILRIIGDQKEIDQVEEIIHGHIDKVSEDMTKAMDQLQKVMTDNGIEAVPGYSAPVNYPIEITSPQVAQFAHLIRNLDKLMSLVDTLWLNSILSSQQRSDATYEWQQRLIKLAGRIIGMEKRARISAHTKGKDKEVAEAAPEQETTDPELSSEADADLESESGSKAKSKAAGKKAKAEEKASDATA</sequence>
<feature type="compositionally biased region" description="Polar residues" evidence="1">
    <location>
        <begin position="9"/>
        <end position="18"/>
    </location>
</feature>
<feature type="region of interest" description="Disordered" evidence="1">
    <location>
        <begin position="182"/>
        <end position="243"/>
    </location>
</feature>
<evidence type="ECO:0000256" key="1">
    <source>
        <dbReference type="SAM" id="MobiDB-lite"/>
    </source>
</evidence>
<dbReference type="RefSeq" id="WP_052041722.1">
    <property type="nucleotide sequence ID" value="NZ_ARXV01000024.1"/>
</dbReference>
<evidence type="ECO:0008006" key="4">
    <source>
        <dbReference type="Google" id="ProtNLM"/>
    </source>
</evidence>
<feature type="compositionally biased region" description="Acidic residues" evidence="1">
    <location>
        <begin position="201"/>
        <end position="217"/>
    </location>
</feature>
<feature type="region of interest" description="Disordered" evidence="1">
    <location>
        <begin position="1"/>
        <end position="24"/>
    </location>
</feature>
<dbReference type="eggNOG" id="ENOG502ZB8G">
    <property type="taxonomic scope" value="Bacteria"/>
</dbReference>
<gene>
    <name evidence="2" type="ORF">Y5S_03709</name>
</gene>
<evidence type="ECO:0000313" key="3">
    <source>
        <dbReference type="Proteomes" id="UP000029444"/>
    </source>
</evidence>
<proteinExistence type="predicted"/>
<feature type="compositionally biased region" description="Basic and acidic residues" evidence="1">
    <location>
        <begin position="232"/>
        <end position="243"/>
    </location>
</feature>
<dbReference type="PATRIC" id="fig|1177154.3.peg.3713"/>
<reference evidence="2 3" key="1">
    <citation type="submission" date="2012-09" db="EMBL/GenBank/DDBJ databases">
        <title>Genome Sequence of alkane-degrading Bacterium Alcanivorax sp. 19-m-6.</title>
        <authorList>
            <person name="Lai Q."/>
            <person name="Shao Z."/>
        </authorList>
    </citation>
    <scope>NUCLEOTIDE SEQUENCE [LARGE SCALE GENOMIC DNA]</scope>
    <source>
        <strain evidence="2 3">19-m-6</strain>
    </source>
</reference>
<comment type="caution">
    <text evidence="2">The sequence shown here is derived from an EMBL/GenBank/DDBJ whole genome shotgun (WGS) entry which is preliminary data.</text>
</comment>
<keyword evidence="3" id="KW-1185">Reference proteome</keyword>
<protein>
    <recommendedName>
        <fullName evidence="4">DUF1845 domain-containing protein</fullName>
    </recommendedName>
</protein>
<dbReference type="EMBL" id="ARXV01000024">
    <property type="protein sequence ID" value="KGD61701.1"/>
    <property type="molecule type" value="Genomic_DNA"/>
</dbReference>
<dbReference type="Proteomes" id="UP000029444">
    <property type="component" value="Unassembled WGS sequence"/>
</dbReference>
<name>A0A095SAQ3_9GAMM</name>
<accession>A0A095SAQ3</accession>
<dbReference type="STRING" id="1177154.Y5S_03709"/>
<evidence type="ECO:0000313" key="2">
    <source>
        <dbReference type="EMBL" id="KGD61701.1"/>
    </source>
</evidence>
<organism evidence="2 3">
    <name type="scientific">Alcanivorax nanhaiticus</name>
    <dbReference type="NCBI Taxonomy" id="1177154"/>
    <lineage>
        <taxon>Bacteria</taxon>
        <taxon>Pseudomonadati</taxon>
        <taxon>Pseudomonadota</taxon>
        <taxon>Gammaproteobacteria</taxon>
        <taxon>Oceanospirillales</taxon>
        <taxon>Alcanivoracaceae</taxon>
        <taxon>Alcanivorax</taxon>
    </lineage>
</organism>
<dbReference type="AlphaFoldDB" id="A0A095SAQ3"/>